<dbReference type="OrthoDB" id="7858309at2"/>
<keyword evidence="1" id="KW-0812">Transmembrane</keyword>
<dbReference type="AlphaFoldDB" id="A0A1U7D873"/>
<dbReference type="Proteomes" id="UP000186559">
    <property type="component" value="Chromosome"/>
</dbReference>
<proteinExistence type="predicted"/>
<keyword evidence="3" id="KW-1185">Reference proteome</keyword>
<dbReference type="KEGG" id="tpro:Ga0080559_TMP3470"/>
<reference evidence="2 3" key="1">
    <citation type="submission" date="2016-03" db="EMBL/GenBank/DDBJ databases">
        <title>Deep-sea bacteria in the southern Pacific.</title>
        <authorList>
            <person name="Tang K."/>
        </authorList>
    </citation>
    <scope>NUCLEOTIDE SEQUENCE [LARGE SCALE GENOMIC DNA]</scope>
    <source>
        <strain evidence="2 3">JLT2016</strain>
    </source>
</reference>
<organism evidence="2 3">
    <name type="scientific">Salipiger profundus</name>
    <dbReference type="NCBI Taxonomy" id="1229727"/>
    <lineage>
        <taxon>Bacteria</taxon>
        <taxon>Pseudomonadati</taxon>
        <taxon>Pseudomonadota</taxon>
        <taxon>Alphaproteobacteria</taxon>
        <taxon>Rhodobacterales</taxon>
        <taxon>Roseobacteraceae</taxon>
        <taxon>Salipiger</taxon>
    </lineage>
</organism>
<feature type="transmembrane region" description="Helical" evidence="1">
    <location>
        <begin position="17"/>
        <end position="37"/>
    </location>
</feature>
<dbReference type="PROSITE" id="PS51257">
    <property type="entry name" value="PROKAR_LIPOPROTEIN"/>
    <property type="match status" value="1"/>
</dbReference>
<evidence type="ECO:0000313" key="2">
    <source>
        <dbReference type="EMBL" id="APX24266.1"/>
    </source>
</evidence>
<dbReference type="EMBL" id="CP014796">
    <property type="protein sequence ID" value="APX24266.1"/>
    <property type="molecule type" value="Genomic_DNA"/>
</dbReference>
<evidence type="ECO:0000256" key="1">
    <source>
        <dbReference type="SAM" id="Phobius"/>
    </source>
</evidence>
<gene>
    <name evidence="2" type="ORF">Ga0080559_TMP3470</name>
</gene>
<dbReference type="RefSeq" id="WP_076624167.1">
    <property type="nucleotide sequence ID" value="NZ_BMEW01000001.1"/>
</dbReference>
<evidence type="ECO:0000313" key="3">
    <source>
        <dbReference type="Proteomes" id="UP000186559"/>
    </source>
</evidence>
<dbReference type="STRING" id="1229727.Ga0080559_TMP3470"/>
<sequence length="186" mass="20904">MKITTHWPRARLRPAQIIGLAIALVACVIYFGVLHLLDGRAKSYLEEVRQSNRSLYLTILRQTQGFDTYLAEYTELEGYDSFRPLTPVFLVGRWTMRDEPMRLSPGTTPTECSNPLTLNYGLLLEHDAGGLTLSVQYRINGKIVEVRNAATGIMPIHLVSYGGQLDHIEFVPPGESETVYGYLCGR</sequence>
<protein>
    <submittedName>
        <fullName evidence="2">Uncharacterized protein</fullName>
    </submittedName>
</protein>
<accession>A0A1U7D873</accession>
<keyword evidence="1" id="KW-1133">Transmembrane helix</keyword>
<name>A0A1U7D873_9RHOB</name>
<keyword evidence="1" id="KW-0472">Membrane</keyword>